<dbReference type="Pfam" id="PF13419">
    <property type="entry name" value="HAD_2"/>
    <property type="match status" value="1"/>
</dbReference>
<dbReference type="InterPro" id="IPR023198">
    <property type="entry name" value="PGP-like_dom2"/>
</dbReference>
<reference evidence="7 8" key="1">
    <citation type="submission" date="2020-02" db="EMBL/GenBank/DDBJ databases">
        <title>Paenibacillus sp. nov., isolated from rhizosphere soil of tomato.</title>
        <authorList>
            <person name="Weon H.-Y."/>
            <person name="Lee S.A."/>
        </authorList>
    </citation>
    <scope>NUCLEOTIDE SEQUENCE [LARGE SCALE GENOMIC DNA]</scope>
    <source>
        <strain evidence="7 8">14171R-81</strain>
    </source>
</reference>
<gene>
    <name evidence="7" type="ORF">GZH47_25355</name>
</gene>
<keyword evidence="6" id="KW-0119">Carbohydrate metabolism</keyword>
<dbReference type="InterPro" id="IPR023214">
    <property type="entry name" value="HAD_sf"/>
</dbReference>
<dbReference type="NCBIfam" id="TIGR01509">
    <property type="entry name" value="HAD-SF-IA-v3"/>
    <property type="match status" value="1"/>
</dbReference>
<dbReference type="SFLD" id="SFLDG01129">
    <property type="entry name" value="C1.5:_HAD__Beta-PGM__Phosphata"/>
    <property type="match status" value="1"/>
</dbReference>
<evidence type="ECO:0000256" key="2">
    <source>
        <dbReference type="ARBA" id="ARBA00006171"/>
    </source>
</evidence>
<dbReference type="InterPro" id="IPR036412">
    <property type="entry name" value="HAD-like_sf"/>
</dbReference>
<dbReference type="Gene3D" id="1.10.150.240">
    <property type="entry name" value="Putative phosphatase, domain 2"/>
    <property type="match status" value="1"/>
</dbReference>
<dbReference type="Proteomes" id="UP000479114">
    <property type="component" value="Chromosome"/>
</dbReference>
<evidence type="ECO:0000256" key="6">
    <source>
        <dbReference type="ARBA" id="ARBA00023277"/>
    </source>
</evidence>
<dbReference type="CDD" id="cd16423">
    <property type="entry name" value="HAD_BPGM-like"/>
    <property type="match status" value="1"/>
</dbReference>
<organism evidence="7 8">
    <name type="scientific">Paenibacillus rhizovicinus</name>
    <dbReference type="NCBI Taxonomy" id="2704463"/>
    <lineage>
        <taxon>Bacteria</taxon>
        <taxon>Bacillati</taxon>
        <taxon>Bacillota</taxon>
        <taxon>Bacilli</taxon>
        <taxon>Bacillales</taxon>
        <taxon>Paenibacillaceae</taxon>
        <taxon>Paenibacillus</taxon>
    </lineage>
</organism>
<comment type="cofactor">
    <cofactor evidence="1">
        <name>Mg(2+)</name>
        <dbReference type="ChEBI" id="CHEBI:18420"/>
    </cofactor>
</comment>
<evidence type="ECO:0000313" key="7">
    <source>
        <dbReference type="EMBL" id="QHW33796.1"/>
    </source>
</evidence>
<dbReference type="SFLD" id="SFLDG01135">
    <property type="entry name" value="C1.5.6:_HAD__Beta-PGM__Phospha"/>
    <property type="match status" value="1"/>
</dbReference>
<dbReference type="GO" id="GO:0016787">
    <property type="term" value="F:hydrolase activity"/>
    <property type="evidence" value="ECO:0007669"/>
    <property type="project" value="UniProtKB-KW"/>
</dbReference>
<dbReference type="KEGG" id="prz:GZH47_25355"/>
<evidence type="ECO:0000256" key="1">
    <source>
        <dbReference type="ARBA" id="ARBA00001946"/>
    </source>
</evidence>
<dbReference type="InterPro" id="IPR006439">
    <property type="entry name" value="HAD-SF_hydro_IA"/>
</dbReference>
<dbReference type="GO" id="GO:0046872">
    <property type="term" value="F:metal ion binding"/>
    <property type="evidence" value="ECO:0007669"/>
    <property type="project" value="UniProtKB-KW"/>
</dbReference>
<dbReference type="InterPro" id="IPR041492">
    <property type="entry name" value="HAD_2"/>
</dbReference>
<keyword evidence="3" id="KW-0479">Metal-binding</keyword>
<dbReference type="FunFam" id="3.40.50.1000:FF:000036">
    <property type="entry name" value="HAD family hydrolase"/>
    <property type="match status" value="1"/>
</dbReference>
<name>A0A6C0P649_9BACL</name>
<comment type="similarity">
    <text evidence="2">Belongs to the HAD-like hydrolase superfamily. CbbY/CbbZ/Gph/YieH family.</text>
</comment>
<keyword evidence="5" id="KW-0460">Magnesium</keyword>
<keyword evidence="8" id="KW-1185">Reference proteome</keyword>
<accession>A0A6C0P649</accession>
<dbReference type="PANTHER" id="PTHR46193">
    <property type="entry name" value="6-PHOSPHOGLUCONATE PHOSPHATASE"/>
    <property type="match status" value="1"/>
</dbReference>
<evidence type="ECO:0000313" key="8">
    <source>
        <dbReference type="Proteomes" id="UP000479114"/>
    </source>
</evidence>
<keyword evidence="4 7" id="KW-0378">Hydrolase</keyword>
<dbReference type="AlphaFoldDB" id="A0A6C0P649"/>
<dbReference type="InterPro" id="IPR051600">
    <property type="entry name" value="Beta-PGM-like"/>
</dbReference>
<evidence type="ECO:0000256" key="4">
    <source>
        <dbReference type="ARBA" id="ARBA00022801"/>
    </source>
</evidence>
<dbReference type="PANTHER" id="PTHR46193:SF18">
    <property type="entry name" value="HEXITOL PHOSPHATASE B"/>
    <property type="match status" value="1"/>
</dbReference>
<sequence>MKAVIFDMDGVIIDSEPIHFYVDKLVLSKIVGMEVTGEYLEKYVGMTNPEMWKAIIQEYRLQQTVDELIEHQLSSKLKILNETPIQPISGILELLQNLSDNHIPLGIASSSPRRFIEGVLTKFDIRKLFNTVVSGEEVENGKPAPDVYIEAARILGIPPEKCTVIEDSRNGVLASKRAGMRCIGYQNLNSGNQDLSSSDHIVGSITEITIEMLIGTLK</sequence>
<dbReference type="RefSeq" id="WP_162643794.1">
    <property type="nucleotide sequence ID" value="NZ_CP048286.1"/>
</dbReference>
<evidence type="ECO:0000256" key="5">
    <source>
        <dbReference type="ARBA" id="ARBA00022842"/>
    </source>
</evidence>
<dbReference type="Gene3D" id="3.40.50.1000">
    <property type="entry name" value="HAD superfamily/HAD-like"/>
    <property type="match status" value="1"/>
</dbReference>
<evidence type="ECO:0000256" key="3">
    <source>
        <dbReference type="ARBA" id="ARBA00022723"/>
    </source>
</evidence>
<dbReference type="SUPFAM" id="SSF56784">
    <property type="entry name" value="HAD-like"/>
    <property type="match status" value="1"/>
</dbReference>
<dbReference type="EMBL" id="CP048286">
    <property type="protein sequence ID" value="QHW33796.1"/>
    <property type="molecule type" value="Genomic_DNA"/>
</dbReference>
<proteinExistence type="inferred from homology"/>
<dbReference type="SFLD" id="SFLDS00003">
    <property type="entry name" value="Haloacid_Dehalogenase"/>
    <property type="match status" value="1"/>
</dbReference>
<protein>
    <submittedName>
        <fullName evidence="7">HAD family hydrolase</fullName>
    </submittedName>
</protein>